<evidence type="ECO:0008006" key="4">
    <source>
        <dbReference type="Google" id="ProtNLM"/>
    </source>
</evidence>
<keyword evidence="3" id="KW-1185">Reference proteome</keyword>
<proteinExistence type="predicted"/>
<dbReference type="STRING" id="1048205.AB852_24240"/>
<feature type="compositionally biased region" description="Basic and acidic residues" evidence="1">
    <location>
        <begin position="9"/>
        <end position="20"/>
    </location>
</feature>
<dbReference type="RefSeq" id="WP_073792340.1">
    <property type="nucleotide sequence ID" value="NZ_CP109290.1"/>
</dbReference>
<feature type="region of interest" description="Disordered" evidence="1">
    <location>
        <begin position="1"/>
        <end position="20"/>
    </location>
</feature>
<gene>
    <name evidence="2" type="ORF">AB852_24240</name>
</gene>
<dbReference type="GeneID" id="96795877"/>
<accession>A0A1Q4V4I4</accession>
<evidence type="ECO:0000256" key="1">
    <source>
        <dbReference type="SAM" id="MobiDB-lite"/>
    </source>
</evidence>
<name>A0A1Q4V4I4_9ACTN</name>
<protein>
    <recommendedName>
        <fullName evidence="4">Transferase</fullName>
    </recommendedName>
</protein>
<evidence type="ECO:0000313" key="3">
    <source>
        <dbReference type="Proteomes" id="UP000186455"/>
    </source>
</evidence>
<dbReference type="AlphaFoldDB" id="A0A1Q4V4I4"/>
<evidence type="ECO:0000313" key="2">
    <source>
        <dbReference type="EMBL" id="OKH92721.1"/>
    </source>
</evidence>
<sequence>MTTLVPAAERPDGDGRERTPRAHCIADSAGGLTFDVRDPGTPGDAHLVLLRRGSGHPAEEVRLPLTPASGGSLRAALPSGVALTEGRWDVHAQVAGGRLRRLAPGAHDLRSLLDRVPSGALGHVAVRIPYATKNGNLSVRSWWRAPHAEAGELLVADPGLTVSGRMYGTVPTTAAHAESVLRADPSVLVRAGVTVRQRDFVFTVPYAELMSRPGLWDLWLCPDGADGPRVRIARIIDRAADIADRRAVHGYPAVRPAAGQGVFEARALYTQDNDLSVRVTPVR</sequence>
<dbReference type="EMBL" id="LFBV01000006">
    <property type="protein sequence ID" value="OKH92721.1"/>
    <property type="molecule type" value="Genomic_DNA"/>
</dbReference>
<comment type="caution">
    <text evidence="2">The sequence shown here is derived from an EMBL/GenBank/DDBJ whole genome shotgun (WGS) entry which is preliminary data.</text>
</comment>
<organism evidence="2 3">
    <name type="scientific">Streptomyces uncialis</name>
    <dbReference type="NCBI Taxonomy" id="1048205"/>
    <lineage>
        <taxon>Bacteria</taxon>
        <taxon>Bacillati</taxon>
        <taxon>Actinomycetota</taxon>
        <taxon>Actinomycetes</taxon>
        <taxon>Kitasatosporales</taxon>
        <taxon>Streptomycetaceae</taxon>
        <taxon>Streptomyces</taxon>
    </lineage>
</organism>
<dbReference type="Proteomes" id="UP000186455">
    <property type="component" value="Unassembled WGS sequence"/>
</dbReference>
<reference evidence="2 3" key="1">
    <citation type="submission" date="2015-06" db="EMBL/GenBank/DDBJ databases">
        <title>Cloning and characterization of the uncialamcin biosynthetic gene cluster.</title>
        <authorList>
            <person name="Yan X."/>
            <person name="Huang T."/>
            <person name="Ge H."/>
            <person name="Shen B."/>
        </authorList>
    </citation>
    <scope>NUCLEOTIDE SEQUENCE [LARGE SCALE GENOMIC DNA]</scope>
    <source>
        <strain evidence="2 3">DCA2648</strain>
    </source>
</reference>